<reference evidence="1 2" key="1">
    <citation type="submission" date="2016-11" db="EMBL/GenBank/DDBJ databases">
        <title>Trade-off between light-utilization and light-protection in marine flavobacteria.</title>
        <authorList>
            <person name="Kumagai Y."/>
        </authorList>
    </citation>
    <scope>NUCLEOTIDE SEQUENCE [LARGE SCALE GENOMIC DNA]</scope>
    <source>
        <strain evidence="1 2">NBRC 107125</strain>
    </source>
</reference>
<evidence type="ECO:0008006" key="3">
    <source>
        <dbReference type="Google" id="ProtNLM"/>
    </source>
</evidence>
<name>A0A1X9NBA6_9GAMM</name>
<accession>A0A1X9NBA6</accession>
<dbReference type="AlphaFoldDB" id="A0A1X9NBA6"/>
<sequence length="136" mass="15223">MLRLNNGLVLILSLVLIGCASSIDNQEAMARYQFPELESVSSINNWKLDGWEVIDQQSLIIQTGPSQFYLFVLSRRHSQLRFAESILVTSTAGRVKVNFDTVSTPRDPMLKVPIAAMYKLQGREAVAAIKQQILAE</sequence>
<proteinExistence type="predicted"/>
<evidence type="ECO:0000313" key="2">
    <source>
        <dbReference type="Proteomes" id="UP000193450"/>
    </source>
</evidence>
<dbReference type="Pfam" id="PF20101">
    <property type="entry name" value="DUF6491"/>
    <property type="match status" value="1"/>
</dbReference>
<dbReference type="InterPro" id="IPR045500">
    <property type="entry name" value="DUF6491"/>
</dbReference>
<dbReference type="PROSITE" id="PS51257">
    <property type="entry name" value="PROKAR_LIPOPROTEIN"/>
    <property type="match status" value="1"/>
</dbReference>
<dbReference type="EMBL" id="CP019343">
    <property type="protein sequence ID" value="ARN74324.1"/>
    <property type="molecule type" value="Genomic_DNA"/>
</dbReference>
<dbReference type="RefSeq" id="WP_085758463.1">
    <property type="nucleotide sequence ID" value="NZ_CP019343.1"/>
</dbReference>
<keyword evidence="2" id="KW-1185">Reference proteome</keyword>
<protein>
    <recommendedName>
        <fullName evidence="3">Lipoprotein</fullName>
    </recommendedName>
</protein>
<dbReference type="Proteomes" id="UP000193450">
    <property type="component" value="Chromosome"/>
</dbReference>
<dbReference type="KEGG" id="osg:BST96_09420"/>
<gene>
    <name evidence="1" type="ORF">BST96_09420</name>
</gene>
<dbReference type="STRING" id="716816.BST96_09420"/>
<organism evidence="1 2">
    <name type="scientific">Oceanicoccus sagamiensis</name>
    <dbReference type="NCBI Taxonomy" id="716816"/>
    <lineage>
        <taxon>Bacteria</taxon>
        <taxon>Pseudomonadati</taxon>
        <taxon>Pseudomonadota</taxon>
        <taxon>Gammaproteobacteria</taxon>
        <taxon>Cellvibrionales</taxon>
        <taxon>Spongiibacteraceae</taxon>
        <taxon>Oceanicoccus</taxon>
    </lineage>
</organism>
<dbReference type="OrthoDB" id="6264217at2"/>
<evidence type="ECO:0000313" key="1">
    <source>
        <dbReference type="EMBL" id="ARN74324.1"/>
    </source>
</evidence>